<dbReference type="SUPFAM" id="SSF51658">
    <property type="entry name" value="Xylose isomerase-like"/>
    <property type="match status" value="1"/>
</dbReference>
<keyword evidence="1 2" id="KW-0413">Isomerase</keyword>
<keyword evidence="5" id="KW-0670">Pyruvate</keyword>
<dbReference type="NCBIfam" id="NF043033">
    <property type="entry name" value="OxoTetrIsom"/>
    <property type="match status" value="1"/>
</dbReference>
<feature type="active site" description="Proton donor/acceptor" evidence="3">
    <location>
        <position position="241"/>
    </location>
</feature>
<accession>A0A7X1FUX6</accession>
<dbReference type="Pfam" id="PF01261">
    <property type="entry name" value="AP_endonuc_2"/>
    <property type="match status" value="1"/>
</dbReference>
<dbReference type="GO" id="GO:0008903">
    <property type="term" value="F:hydroxypyruvate isomerase activity"/>
    <property type="evidence" value="ECO:0007669"/>
    <property type="project" value="TreeGrafter"/>
</dbReference>
<protein>
    <submittedName>
        <fullName evidence="5">Hydroxypyruvate isomerase family protein</fullName>
    </submittedName>
</protein>
<dbReference type="PANTHER" id="PTHR43489">
    <property type="entry name" value="ISOMERASE"/>
    <property type="match status" value="1"/>
</dbReference>
<gene>
    <name evidence="5" type="ORF">H7F51_18180</name>
</gene>
<organism evidence="5 6">
    <name type="scientific">Novosphingobium flavum</name>
    <dbReference type="NCBI Taxonomy" id="1778672"/>
    <lineage>
        <taxon>Bacteria</taxon>
        <taxon>Pseudomonadati</taxon>
        <taxon>Pseudomonadota</taxon>
        <taxon>Alphaproteobacteria</taxon>
        <taxon>Sphingomonadales</taxon>
        <taxon>Sphingomonadaceae</taxon>
        <taxon>Novosphingobium</taxon>
    </lineage>
</organism>
<comment type="similarity">
    <text evidence="2">Belongs to the hyi family.</text>
</comment>
<dbReference type="InterPro" id="IPR050417">
    <property type="entry name" value="Sugar_Epim/Isomerase"/>
</dbReference>
<dbReference type="EMBL" id="JACLAW010000020">
    <property type="protein sequence ID" value="MBC2667450.1"/>
    <property type="molecule type" value="Genomic_DNA"/>
</dbReference>
<dbReference type="Proteomes" id="UP000566813">
    <property type="component" value="Unassembled WGS sequence"/>
</dbReference>
<evidence type="ECO:0000313" key="6">
    <source>
        <dbReference type="Proteomes" id="UP000566813"/>
    </source>
</evidence>
<evidence type="ECO:0000256" key="2">
    <source>
        <dbReference type="PIRNR" id="PIRNR006241"/>
    </source>
</evidence>
<evidence type="ECO:0000313" key="5">
    <source>
        <dbReference type="EMBL" id="MBC2667450.1"/>
    </source>
</evidence>
<proteinExistence type="inferred from homology"/>
<dbReference type="PANTHER" id="PTHR43489:SF6">
    <property type="entry name" value="HYDROXYPYRUVATE ISOMERASE-RELATED"/>
    <property type="match status" value="1"/>
</dbReference>
<evidence type="ECO:0000256" key="3">
    <source>
        <dbReference type="PIRSR" id="PIRSR006241-50"/>
    </source>
</evidence>
<sequence length="260" mass="28147">MTRLAANLTMLFTDLPFLDRFAAAAAAGFKAVECVSPYGEPAETVAERMRAAGLTFALFNMPPGDWAAGDRGYAANPARAEEFRASIETALTYARATSCKTLHLMAGKIPVDADRAAWTATLIANIRLAADAVAGDGITLVLEPINTRVDIPGYFYDRSAAVMDIIEQVGRDNVQLLFDIYHLQVMEGDLARSIERLLPKIGHIQLADNPGRHEPGSGEINFGWLLPRIDALGYEGWVGCEYAPATTTTEGLGWARPYLG</sequence>
<dbReference type="RefSeq" id="WP_185665746.1">
    <property type="nucleotide sequence ID" value="NZ_JACLAW010000020.1"/>
</dbReference>
<dbReference type="InterPro" id="IPR053398">
    <property type="entry name" value="HPT_OtnI_isomerases"/>
</dbReference>
<dbReference type="InterPro" id="IPR013022">
    <property type="entry name" value="Xyl_isomerase-like_TIM-brl"/>
</dbReference>
<dbReference type="FunFam" id="3.20.20.150:FF:000007">
    <property type="entry name" value="Hydroxypyruvate isomerase"/>
    <property type="match status" value="1"/>
</dbReference>
<dbReference type="Gene3D" id="3.20.20.150">
    <property type="entry name" value="Divalent-metal-dependent TIM barrel enzymes"/>
    <property type="match status" value="1"/>
</dbReference>
<reference evidence="5 6" key="1">
    <citation type="submission" date="2020-08" db="EMBL/GenBank/DDBJ databases">
        <title>The genome sequence of type strain Novosphingobium flavum NBRC 111647.</title>
        <authorList>
            <person name="Liu Y."/>
        </authorList>
    </citation>
    <scope>NUCLEOTIDE SEQUENCE [LARGE SCALE GENOMIC DNA]</scope>
    <source>
        <strain evidence="5 6">NBRC 111647</strain>
    </source>
</reference>
<evidence type="ECO:0000256" key="1">
    <source>
        <dbReference type="ARBA" id="ARBA00023235"/>
    </source>
</evidence>
<feature type="active site" description="Proton donor/acceptor" evidence="3">
    <location>
        <position position="143"/>
    </location>
</feature>
<evidence type="ECO:0000259" key="4">
    <source>
        <dbReference type="Pfam" id="PF01261"/>
    </source>
</evidence>
<comment type="caution">
    <text evidence="5">The sequence shown here is derived from an EMBL/GenBank/DDBJ whole genome shotgun (WGS) entry which is preliminary data.</text>
</comment>
<keyword evidence="6" id="KW-1185">Reference proteome</keyword>
<dbReference type="GO" id="GO:0046487">
    <property type="term" value="P:glyoxylate metabolic process"/>
    <property type="evidence" value="ECO:0007669"/>
    <property type="project" value="TreeGrafter"/>
</dbReference>
<dbReference type="AlphaFoldDB" id="A0A7X1FUX6"/>
<dbReference type="InterPro" id="IPR026040">
    <property type="entry name" value="HyI-like"/>
</dbReference>
<dbReference type="PIRSF" id="PIRSF006241">
    <property type="entry name" value="HyI"/>
    <property type="match status" value="1"/>
</dbReference>
<feature type="domain" description="Xylose isomerase-like TIM barrel" evidence="4">
    <location>
        <begin position="21"/>
        <end position="257"/>
    </location>
</feature>
<dbReference type="InterPro" id="IPR036237">
    <property type="entry name" value="Xyl_isomerase-like_sf"/>
</dbReference>
<name>A0A7X1FUX6_9SPHN</name>